<feature type="region of interest" description="Disordered" evidence="5">
    <location>
        <begin position="39"/>
        <end position="157"/>
    </location>
</feature>
<evidence type="ECO:0000259" key="6">
    <source>
        <dbReference type="Pfam" id="PF12325"/>
    </source>
</evidence>
<dbReference type="FunCoup" id="A0A1E1K019">
    <property type="interactions" value="504"/>
</dbReference>
<keyword evidence="2" id="KW-0333">Golgi apparatus</keyword>
<feature type="coiled-coil region" evidence="4">
    <location>
        <begin position="305"/>
        <end position="495"/>
    </location>
</feature>
<dbReference type="InterPro" id="IPR022092">
    <property type="entry name" value="TMF_DNA-bd"/>
</dbReference>
<feature type="compositionally biased region" description="Basic and acidic residues" evidence="5">
    <location>
        <begin position="76"/>
        <end position="85"/>
    </location>
</feature>
<dbReference type="EMBL" id="FJUW01000003">
    <property type="protein sequence ID" value="CZS89864.1"/>
    <property type="molecule type" value="Genomic_DNA"/>
</dbReference>
<keyword evidence="3 4" id="KW-0175">Coiled coil</keyword>
<sequence length="902" mass="99456">MAAPAKQTSRWGNFLSQAVAGVESRLDNILAEGVEEQAQIQAQQAGQKKAGTAALSVPPAKTDGGVPKTASAGNRANDRLQERLARAIAAKNSAQKPERPDSLALSSGVPSRAASPATVSSSPRQSIDAPAPVSHIESNDVAQETVPEVSVDTGDLKAAQLDAPSIAVQPGTPIIESVQEVEAQQVPNGPVLTSEAEASPRPSAESTRSSIPRDSIDSAIQPSSQPSVDLPSGERPDLGLLGTKTPAEYEVALKQLQSDYETSELQRQEEVHGYIERIDALQSKLQYLAKEGAEAARKASGSAPSGSLEKKLADKEEQIALLLEEGQKLSKRELNQLTTIKKLRAKIQEDSKLVEEAKNKQEVAERDVAIVTERWKRAETFEKGLNEKQKENQLLQKEIDTLKSANQLKDSALIELEAELDEVIAQGKEVEMKAANEALEAEKKRAAELEDDIANLKIENKLVADRAQAQIKELREKMEKDLEKARMTELEMKTEQQMLESKLEVMRARAEEVSSGATGDAQAKLLRQIETLQSQYSVASENWQGIEASLLARASNLEKERDEATRREADIRKKAREVTLKAKRNEDELEESRSKMPSFQQELAEHKAKLDTLQQRAEAAEAALIEAKASFEQEKQAWKSEMQNRIEEERQKLQEEAQTSAPYSYRAESPASTRRGLTSEYLGLQNLQMRRTSGRSVNNDMPLTSGFPARRSSRQPLGKSSGNGTPIRQDSSQSLTTTKETQNHNDNHNHNGETTDSPSINTENDDFFEQTTSPSSPHQTINDMISVSTAGAGPSVQLVERMSSAVRRLESEKVATKEDLARLAAQRDEARAEIVALMKEVEQKRELDKVKAELESQIDVLGKRYEITLEMLGEKSERVDELMGDVQDLKAMYRELVETTLK</sequence>
<feature type="compositionally biased region" description="Polar residues" evidence="5">
    <location>
        <begin position="769"/>
        <end position="781"/>
    </location>
</feature>
<dbReference type="Proteomes" id="UP000178129">
    <property type="component" value="Unassembled WGS sequence"/>
</dbReference>
<protein>
    <submittedName>
        <fullName evidence="7">Related to transcription factor TMF</fullName>
    </submittedName>
</protein>
<evidence type="ECO:0000313" key="7">
    <source>
        <dbReference type="EMBL" id="CZS89864.1"/>
    </source>
</evidence>
<feature type="compositionally biased region" description="Polar residues" evidence="5">
    <location>
        <begin position="685"/>
        <end position="702"/>
    </location>
</feature>
<organism evidence="7 8">
    <name type="scientific">Rhynchosporium graminicola</name>
    <dbReference type="NCBI Taxonomy" id="2792576"/>
    <lineage>
        <taxon>Eukaryota</taxon>
        <taxon>Fungi</taxon>
        <taxon>Dikarya</taxon>
        <taxon>Ascomycota</taxon>
        <taxon>Pezizomycotina</taxon>
        <taxon>Leotiomycetes</taxon>
        <taxon>Helotiales</taxon>
        <taxon>Ploettnerulaceae</taxon>
        <taxon>Rhynchosporium</taxon>
    </lineage>
</organism>
<feature type="region of interest" description="Disordered" evidence="5">
    <location>
        <begin position="649"/>
        <end position="781"/>
    </location>
</feature>
<name>A0A1E1K019_9HELO</name>
<dbReference type="InterPro" id="IPR052602">
    <property type="entry name" value="Growth_transcription_reg"/>
</dbReference>
<evidence type="ECO:0000256" key="2">
    <source>
        <dbReference type="ARBA" id="ARBA00023034"/>
    </source>
</evidence>
<dbReference type="InterPro" id="IPR022091">
    <property type="entry name" value="TMF_TATA-bd"/>
</dbReference>
<evidence type="ECO:0000256" key="4">
    <source>
        <dbReference type="SAM" id="Coils"/>
    </source>
</evidence>
<dbReference type="GO" id="GO:0005783">
    <property type="term" value="C:endoplasmic reticulum"/>
    <property type="evidence" value="ECO:0007669"/>
    <property type="project" value="TreeGrafter"/>
</dbReference>
<gene>
    <name evidence="7" type="ORF">RCO7_02406</name>
</gene>
<evidence type="ECO:0000256" key="3">
    <source>
        <dbReference type="ARBA" id="ARBA00023054"/>
    </source>
</evidence>
<feature type="compositionally biased region" description="Polar residues" evidence="5">
    <location>
        <begin position="204"/>
        <end position="227"/>
    </location>
</feature>
<dbReference type="GO" id="GO:0005794">
    <property type="term" value="C:Golgi apparatus"/>
    <property type="evidence" value="ECO:0007669"/>
    <property type="project" value="UniProtKB-SubCell"/>
</dbReference>
<accession>A0A1E1K019</accession>
<comment type="caution">
    <text evidence="7">The sequence shown here is derived from an EMBL/GenBank/DDBJ whole genome shotgun (WGS) entry which is preliminary data.</text>
</comment>
<dbReference type="PANTHER" id="PTHR46515:SF1">
    <property type="entry name" value="TATA ELEMENT MODULATORY FACTOR"/>
    <property type="match status" value="1"/>
</dbReference>
<feature type="compositionally biased region" description="Polar residues" evidence="5">
    <location>
        <begin position="714"/>
        <end position="740"/>
    </location>
</feature>
<evidence type="ECO:0000256" key="5">
    <source>
        <dbReference type="SAM" id="MobiDB-lite"/>
    </source>
</evidence>
<dbReference type="AlphaFoldDB" id="A0A1E1K019"/>
<reference evidence="8" key="1">
    <citation type="submission" date="2016-03" db="EMBL/GenBank/DDBJ databases">
        <authorList>
            <person name="Ploux O."/>
        </authorList>
    </citation>
    <scope>NUCLEOTIDE SEQUENCE [LARGE SCALE GENOMIC DNA]</scope>
    <source>
        <strain evidence="8">UK7</strain>
    </source>
</reference>
<feature type="region of interest" description="Disordered" evidence="5">
    <location>
        <begin position="178"/>
        <end position="243"/>
    </location>
</feature>
<dbReference type="InParanoid" id="A0A1E1K019"/>
<proteinExistence type="predicted"/>
<feature type="compositionally biased region" description="Low complexity" evidence="5">
    <location>
        <begin position="39"/>
        <end position="54"/>
    </location>
</feature>
<feature type="domain" description="TATA element modulatory factor 1 TATA binding" evidence="6">
    <location>
        <begin position="786"/>
        <end position="899"/>
    </location>
</feature>
<dbReference type="Pfam" id="PF12325">
    <property type="entry name" value="TMF_TATA_bd"/>
    <property type="match status" value="1"/>
</dbReference>
<comment type="subcellular location">
    <subcellularLocation>
        <location evidence="1">Golgi apparatus</location>
    </subcellularLocation>
</comment>
<evidence type="ECO:0000313" key="8">
    <source>
        <dbReference type="Proteomes" id="UP000178129"/>
    </source>
</evidence>
<dbReference type="PANTHER" id="PTHR46515">
    <property type="entry name" value="TATA ELEMENT MODULATORY FACTOR TMF1"/>
    <property type="match status" value="1"/>
</dbReference>
<feature type="coiled-coil region" evidence="4">
    <location>
        <begin position="799"/>
        <end position="899"/>
    </location>
</feature>
<evidence type="ECO:0000256" key="1">
    <source>
        <dbReference type="ARBA" id="ARBA00004555"/>
    </source>
</evidence>
<dbReference type="STRING" id="914237.A0A1E1K019"/>
<keyword evidence="8" id="KW-1185">Reference proteome</keyword>
<dbReference type="Pfam" id="PF12329">
    <property type="entry name" value="TMF_DNA_bd"/>
    <property type="match status" value="1"/>
</dbReference>
<feature type="compositionally biased region" description="Basic and acidic residues" evidence="5">
    <location>
        <begin position="741"/>
        <end position="753"/>
    </location>
</feature>